<dbReference type="PANTHER" id="PTHR42941">
    <property type="entry name" value="SLL1037 PROTEIN"/>
    <property type="match status" value="1"/>
</dbReference>
<feature type="chain" id="PRO_5046588659" evidence="1">
    <location>
        <begin position="20"/>
        <end position="294"/>
    </location>
</feature>
<dbReference type="InterPro" id="IPR011852">
    <property type="entry name" value="TRAP_TAXI"/>
</dbReference>
<feature type="signal peptide" evidence="1">
    <location>
        <begin position="1"/>
        <end position="19"/>
    </location>
</feature>
<dbReference type="Gene3D" id="3.40.190.10">
    <property type="entry name" value="Periplasmic binding protein-like II"/>
    <property type="match status" value="1"/>
</dbReference>
<name>A0ABU0H7W5_9HYPH</name>
<dbReference type="Pfam" id="PF16868">
    <property type="entry name" value="NMT1_3"/>
    <property type="match status" value="1"/>
</dbReference>
<dbReference type="EMBL" id="JAUSVO010000003">
    <property type="protein sequence ID" value="MDQ0438391.1"/>
    <property type="molecule type" value="Genomic_DNA"/>
</dbReference>
<dbReference type="PANTHER" id="PTHR42941:SF1">
    <property type="entry name" value="SLL1037 PROTEIN"/>
    <property type="match status" value="1"/>
</dbReference>
<protein>
    <submittedName>
        <fullName evidence="2">TRAP-type uncharacterized transport system substrate-binding protein</fullName>
    </submittedName>
</protein>
<sequence length="294" mass="30809">MRRIMLAAAILPLAGSAAAADPITLNLCTGGSSGPYHQAGLMIAGMAKSDPNVRINVIADTGGTWGNIERTVLGEGCDAMIGQPDGAAYLKRQNPAAAMKLKPIADLHREYLHALCSKESGVSDIGDLENDPKGHGWSIALGDQGSGAWLIWQNFVAEDSDYGAVPVTTESGVIALSSVAANETTCLLQPAALGNSLVMQADEQFGDGLALVGVNDRDFDDAADPQGKPLYAYAKIPSGTYPNSLQGWWSAKSTVSWVAKVYVNPDRIPDQKALGAFITAVARAKPAIRAQFGK</sequence>
<dbReference type="SUPFAM" id="SSF53850">
    <property type="entry name" value="Periplasmic binding protein-like II"/>
    <property type="match status" value="1"/>
</dbReference>
<dbReference type="Proteomes" id="UP001241603">
    <property type="component" value="Unassembled WGS sequence"/>
</dbReference>
<proteinExistence type="predicted"/>
<dbReference type="RefSeq" id="WP_266349277.1">
    <property type="nucleotide sequence ID" value="NZ_JAPKNG010000003.1"/>
</dbReference>
<gene>
    <name evidence="2" type="ORF">QO014_002783</name>
</gene>
<evidence type="ECO:0000313" key="3">
    <source>
        <dbReference type="Proteomes" id="UP001241603"/>
    </source>
</evidence>
<organism evidence="2 3">
    <name type="scientific">Kaistia dalseonensis</name>
    <dbReference type="NCBI Taxonomy" id="410840"/>
    <lineage>
        <taxon>Bacteria</taxon>
        <taxon>Pseudomonadati</taxon>
        <taxon>Pseudomonadota</taxon>
        <taxon>Alphaproteobacteria</taxon>
        <taxon>Hyphomicrobiales</taxon>
        <taxon>Kaistiaceae</taxon>
        <taxon>Kaistia</taxon>
    </lineage>
</organism>
<keyword evidence="1" id="KW-0732">Signal</keyword>
<reference evidence="2 3" key="1">
    <citation type="submission" date="2023-07" db="EMBL/GenBank/DDBJ databases">
        <title>Genomic Encyclopedia of Type Strains, Phase IV (KMG-IV): sequencing the most valuable type-strain genomes for metagenomic binning, comparative biology and taxonomic classification.</title>
        <authorList>
            <person name="Goeker M."/>
        </authorList>
    </citation>
    <scope>NUCLEOTIDE SEQUENCE [LARGE SCALE GENOMIC DNA]</scope>
    <source>
        <strain evidence="2 3">B6-8</strain>
    </source>
</reference>
<accession>A0ABU0H7W5</accession>
<comment type="caution">
    <text evidence="2">The sequence shown here is derived from an EMBL/GenBank/DDBJ whole genome shotgun (WGS) entry which is preliminary data.</text>
</comment>
<keyword evidence="3" id="KW-1185">Reference proteome</keyword>
<evidence type="ECO:0000256" key="1">
    <source>
        <dbReference type="SAM" id="SignalP"/>
    </source>
</evidence>
<evidence type="ECO:0000313" key="2">
    <source>
        <dbReference type="EMBL" id="MDQ0438391.1"/>
    </source>
</evidence>